<dbReference type="EMBL" id="JGVR01000016">
    <property type="protein sequence ID" value="KEZ18417.1"/>
    <property type="molecule type" value="Genomic_DNA"/>
</dbReference>
<name>A0A084EKC5_SPHYA</name>
<gene>
    <name evidence="7" type="ORF">CP98_02764</name>
</gene>
<feature type="domain" description="DUF1587" evidence="3">
    <location>
        <begin position="52"/>
        <end position="117"/>
    </location>
</feature>
<evidence type="ECO:0000259" key="5">
    <source>
        <dbReference type="Pfam" id="PF07631"/>
    </source>
</evidence>
<dbReference type="PROSITE" id="PS51257">
    <property type="entry name" value="PROKAR_LIPOPROTEIN"/>
    <property type="match status" value="1"/>
</dbReference>
<feature type="domain" description="DUF1595" evidence="6">
    <location>
        <begin position="140"/>
        <end position="201"/>
    </location>
</feature>
<feature type="chain" id="PRO_5001774253" description="DUF1592 domain-containing protein" evidence="1">
    <location>
        <begin position="27"/>
        <end position="572"/>
    </location>
</feature>
<dbReference type="InterPro" id="IPR013036">
    <property type="entry name" value="DUF1587"/>
</dbReference>
<feature type="domain" description="DUF1585" evidence="2">
    <location>
        <begin position="474"/>
        <end position="541"/>
    </location>
</feature>
<feature type="domain" description="DUF1592" evidence="5">
    <location>
        <begin position="215"/>
        <end position="342"/>
    </location>
</feature>
<evidence type="ECO:0000259" key="3">
    <source>
        <dbReference type="Pfam" id="PF07626"/>
    </source>
</evidence>
<keyword evidence="1" id="KW-0732">Signal</keyword>
<dbReference type="RefSeq" id="WP_037520188.1">
    <property type="nucleotide sequence ID" value="NZ_JGVR01000016.1"/>
</dbReference>
<dbReference type="STRING" id="13690.AX777_00800"/>
<dbReference type="AlphaFoldDB" id="A0A084EKC5"/>
<feature type="domain" description="DUF1588" evidence="4">
    <location>
        <begin position="362"/>
        <end position="462"/>
    </location>
</feature>
<evidence type="ECO:0000259" key="4">
    <source>
        <dbReference type="Pfam" id="PF07627"/>
    </source>
</evidence>
<accession>A0A084EKC5</accession>
<dbReference type="InterPro" id="IPR013039">
    <property type="entry name" value="DUF1588"/>
</dbReference>
<dbReference type="Pfam" id="PF07624">
    <property type="entry name" value="PSD2"/>
    <property type="match status" value="1"/>
</dbReference>
<dbReference type="Pfam" id="PF07627">
    <property type="entry name" value="PSCyt3"/>
    <property type="match status" value="1"/>
</dbReference>
<evidence type="ECO:0000259" key="6">
    <source>
        <dbReference type="Pfam" id="PF07637"/>
    </source>
</evidence>
<evidence type="ECO:0008006" key="9">
    <source>
        <dbReference type="Google" id="ProtNLM"/>
    </source>
</evidence>
<evidence type="ECO:0000259" key="2">
    <source>
        <dbReference type="Pfam" id="PF07624"/>
    </source>
</evidence>
<dbReference type="eggNOG" id="COG5297">
    <property type="taxonomic scope" value="Bacteria"/>
</dbReference>
<dbReference type="InterPro" id="IPR011478">
    <property type="entry name" value="DUF1585"/>
</dbReference>
<evidence type="ECO:0000313" key="8">
    <source>
        <dbReference type="Proteomes" id="UP000028534"/>
    </source>
</evidence>
<feature type="signal peptide" evidence="1">
    <location>
        <begin position="1"/>
        <end position="26"/>
    </location>
</feature>
<dbReference type="Pfam" id="PF07637">
    <property type="entry name" value="PSD5"/>
    <property type="match status" value="1"/>
</dbReference>
<proteinExistence type="predicted"/>
<dbReference type="InterPro" id="IPR013042">
    <property type="entry name" value="DUF1592"/>
</dbReference>
<reference evidence="7 8" key="1">
    <citation type="submission" date="2014-03" db="EMBL/GenBank/DDBJ databases">
        <title>Genome sequence of Sphingobium yanoikuyae B1.</title>
        <authorList>
            <person name="Gan H.M."/>
            <person name="Gan H.Y."/>
            <person name="Savka M.A."/>
        </authorList>
    </citation>
    <scope>NUCLEOTIDE SEQUENCE [LARGE SCALE GENOMIC DNA]</scope>
    <source>
        <strain evidence="7 8">B1</strain>
    </source>
</reference>
<dbReference type="PATRIC" id="fig|13690.10.peg.2838"/>
<dbReference type="Proteomes" id="UP000028534">
    <property type="component" value="Unassembled WGS sequence"/>
</dbReference>
<dbReference type="Pfam" id="PF07631">
    <property type="entry name" value="PSD4"/>
    <property type="match status" value="1"/>
</dbReference>
<sequence length="572" mass="62167">MSGLFRQRARWTLLAGLLLSACTVEKAPQTAATPEASFAPLKTPLGQVAGMRRLTEAQYRNSIADIFGPDIKVAGRFEPIVRPVHELIATGASASTISPAGLEQFDAMARNIAAQVFAPDRRAQFMPCVPRDAAAPDADCAARTLMPIGRYLFRRPMTQEEIGAFVMMAGKGAGDGQGFYDGMQLALAAMLVSPQFLYIIESAEPDPEAPGSLRLDNHARAARLSYLLWNTTPNEALLRAADEGKLTDPAQLAAIAQKMVRSPRLEDGVRAFFADMLLFEKFDEMAKDQIVYPRFNPDVASALSEQMLRMIVDQLVTRQGDYRDLFTTRRTFINRALGPLYQAKVSSMQGWMPYEFADGDDRAGLLGQAGFLALYSHSGRSSPTLRGRAIRELLLCQPVPNPPGNVNFTAVQDVGNKAMPTARIRLNAHNSDPVCAACHKITDPLGLPLERFDGIGAFRRTENDAPIDTAGVFEGTAFQGNVGLGQALAASKSTTECVAGRAFQYATGRMPEDEEATAMALEQGFAADGYRIQALFLRVATMADAYRVSTPPLAKPQVAMMTSPHIREGDRP</sequence>
<evidence type="ECO:0000313" key="7">
    <source>
        <dbReference type="EMBL" id="KEZ18417.1"/>
    </source>
</evidence>
<dbReference type="InterPro" id="IPR013043">
    <property type="entry name" value="DUF1595"/>
</dbReference>
<comment type="caution">
    <text evidence="7">The sequence shown here is derived from an EMBL/GenBank/DDBJ whole genome shotgun (WGS) entry which is preliminary data.</text>
</comment>
<organism evidence="7 8">
    <name type="scientific">Sphingobium yanoikuyae</name>
    <name type="common">Sphingomonas yanoikuyae</name>
    <dbReference type="NCBI Taxonomy" id="13690"/>
    <lineage>
        <taxon>Bacteria</taxon>
        <taxon>Pseudomonadati</taxon>
        <taxon>Pseudomonadota</taxon>
        <taxon>Alphaproteobacteria</taxon>
        <taxon>Sphingomonadales</taxon>
        <taxon>Sphingomonadaceae</taxon>
        <taxon>Sphingobium</taxon>
    </lineage>
</organism>
<dbReference type="Pfam" id="PF07626">
    <property type="entry name" value="PSD3"/>
    <property type="match status" value="1"/>
</dbReference>
<protein>
    <recommendedName>
        <fullName evidence="9">DUF1592 domain-containing protein</fullName>
    </recommendedName>
</protein>
<evidence type="ECO:0000256" key="1">
    <source>
        <dbReference type="SAM" id="SignalP"/>
    </source>
</evidence>